<dbReference type="FunFam" id="3.30.420.60:FF:000001">
    <property type="entry name" value="Eukaryotic peptide chain release factor subunit 1"/>
    <property type="match status" value="1"/>
</dbReference>
<dbReference type="Pfam" id="PF03465">
    <property type="entry name" value="eRF1_3"/>
    <property type="match status" value="1"/>
</dbReference>
<dbReference type="PANTHER" id="PTHR10113">
    <property type="entry name" value="PEPTIDE CHAIN RELEASE FACTOR SUBUNIT 1"/>
    <property type="match status" value="1"/>
</dbReference>
<dbReference type="SUPFAM" id="SSF53137">
    <property type="entry name" value="Translational machinery components"/>
    <property type="match status" value="1"/>
</dbReference>
<dbReference type="Pfam" id="PF03463">
    <property type="entry name" value="eRF1_1"/>
    <property type="match status" value="1"/>
</dbReference>
<dbReference type="AlphaFoldDB" id="A0A812CYJ7"/>
<dbReference type="GO" id="GO:0003747">
    <property type="term" value="F:translation release factor activity"/>
    <property type="evidence" value="ECO:0007669"/>
    <property type="project" value="InterPro"/>
</dbReference>
<dbReference type="InterPro" id="IPR042226">
    <property type="entry name" value="eFR1_2_sf"/>
</dbReference>
<feature type="domain" description="eRF1/Pelota-like N-terminal" evidence="6">
    <location>
        <begin position="102"/>
        <end position="238"/>
    </location>
</feature>
<keyword evidence="5" id="KW-0648">Protein biosynthesis</keyword>
<dbReference type="FunFam" id="3.30.1330.30:FF:000009">
    <property type="entry name" value="Eukaryotic peptide chain release factor subunit 1"/>
    <property type="match status" value="1"/>
</dbReference>
<evidence type="ECO:0000313" key="7">
    <source>
        <dbReference type="EMBL" id="CAE1283070.1"/>
    </source>
</evidence>
<protein>
    <recommendedName>
        <fullName evidence="3">Eukaryotic peptide chain release factor subunit 1</fullName>
    </recommendedName>
</protein>
<gene>
    <name evidence="7" type="ORF">SPHA_43846</name>
</gene>
<dbReference type="GO" id="GO:0005829">
    <property type="term" value="C:cytosol"/>
    <property type="evidence" value="ECO:0007669"/>
    <property type="project" value="UniProtKB-ARBA"/>
</dbReference>
<evidence type="ECO:0000256" key="4">
    <source>
        <dbReference type="ARBA" id="ARBA00022490"/>
    </source>
</evidence>
<dbReference type="InterPro" id="IPR005140">
    <property type="entry name" value="eRF1_Pelota-like_N"/>
</dbReference>
<comment type="subcellular location">
    <subcellularLocation>
        <location evidence="1">Cytoplasm</location>
    </subcellularLocation>
</comment>
<dbReference type="Gene3D" id="3.30.960.10">
    <property type="entry name" value="eRF1 domain 1"/>
    <property type="match status" value="1"/>
</dbReference>
<name>A0A812CYJ7_ACAPH</name>
<dbReference type="InterPro" id="IPR024049">
    <property type="entry name" value="eRF1_1_sf"/>
</dbReference>
<accession>A0A812CYJ7</accession>
<evidence type="ECO:0000256" key="5">
    <source>
        <dbReference type="ARBA" id="ARBA00022917"/>
    </source>
</evidence>
<evidence type="ECO:0000256" key="3">
    <source>
        <dbReference type="ARBA" id="ARBA00013382"/>
    </source>
</evidence>
<dbReference type="OrthoDB" id="10254527at2759"/>
<dbReference type="Gene3D" id="3.30.1330.30">
    <property type="match status" value="1"/>
</dbReference>
<dbReference type="SMART" id="SM01194">
    <property type="entry name" value="eRF1_1"/>
    <property type="match status" value="1"/>
</dbReference>
<reference evidence="7" key="1">
    <citation type="submission" date="2021-01" db="EMBL/GenBank/DDBJ databases">
        <authorList>
            <person name="Li R."/>
            <person name="Bekaert M."/>
        </authorList>
    </citation>
    <scope>NUCLEOTIDE SEQUENCE</scope>
    <source>
        <strain evidence="7">Farmed</strain>
    </source>
</reference>
<dbReference type="InterPro" id="IPR005142">
    <property type="entry name" value="eRF1_3"/>
</dbReference>
<dbReference type="FunFam" id="3.30.960.10:FF:000001">
    <property type="entry name" value="Eukaryotic peptide chain release factor subunit 1"/>
    <property type="match status" value="1"/>
</dbReference>
<proteinExistence type="inferred from homology"/>
<dbReference type="SUPFAM" id="SSF55315">
    <property type="entry name" value="L30e-like"/>
    <property type="match status" value="1"/>
</dbReference>
<dbReference type="NCBIfam" id="TIGR03676">
    <property type="entry name" value="aRF1_eRF1"/>
    <property type="match status" value="1"/>
</dbReference>
<evidence type="ECO:0000313" key="8">
    <source>
        <dbReference type="Proteomes" id="UP000597762"/>
    </source>
</evidence>
<dbReference type="Proteomes" id="UP000597762">
    <property type="component" value="Unassembled WGS sequence"/>
</dbReference>
<sequence length="551" mass="61730">MYIFLVNSYDCCSNSPPTLSLTPTLTVGLLTSKLLQLSLAALMPSPSVLINLTFLLRYSVINSFLHLLLLLFLSPLQLPQIRYSHGTGPSLFKMASNGVDGETNADRNVEIWKIKKLIKSLEAARGNGTSMISLIIPPKDQISRVAKMLADEFGTASNIKSRVNRLSVLGAITSVQQRLKLYNKVPPNGLVIYCGTIVTDEGKEKKVNIDFEPFRPINTSLYLCDNKFHTEALTALLADDNKFGFIVMDGNGALFGTLSGNTREVLHKFTVDLPKKHGRGGQSALRFARLRMEKRHNYVRKVAEVAVQLFITNDKPNISGLVLAGSADFKTELSQSDMFDPRLQAKIIKIVDVSYGGENGFNQAIELASDALANVKFIQEKKLIGRYFDEISQDTGKYCFGVEDTLKALEMGAVDILIVWENLDITRYILKNHSTDEEKILHLRPEQEKDKTHFMEKETGVELELVDQMPLLEWFANNYKNFGATLEIITDKSQEGAQFVKGFGGIGAILRYQVDFNILEAFHSLFSFLTTNLHHHFFFPPQLLVARVEQP</sequence>
<evidence type="ECO:0000259" key="6">
    <source>
        <dbReference type="SMART" id="SM01194"/>
    </source>
</evidence>
<comment type="caution">
    <text evidence="7">The sequence shown here is derived from an EMBL/GenBank/DDBJ whole genome shotgun (WGS) entry which is preliminary data.</text>
</comment>
<dbReference type="EMBL" id="CAHIKZ030002223">
    <property type="protein sequence ID" value="CAE1283070.1"/>
    <property type="molecule type" value="Genomic_DNA"/>
</dbReference>
<dbReference type="InterPro" id="IPR004403">
    <property type="entry name" value="Peptide_chain-rel_eRF1/aRF1"/>
</dbReference>
<dbReference type="InterPro" id="IPR029064">
    <property type="entry name" value="Ribosomal_eL30-like_sf"/>
</dbReference>
<keyword evidence="4" id="KW-0963">Cytoplasm</keyword>
<dbReference type="Pfam" id="PF03464">
    <property type="entry name" value="eRF1_2"/>
    <property type="match status" value="1"/>
</dbReference>
<dbReference type="InterPro" id="IPR005141">
    <property type="entry name" value="eRF1_2"/>
</dbReference>
<organism evidence="7 8">
    <name type="scientific">Acanthosepion pharaonis</name>
    <name type="common">Pharaoh cuttlefish</name>
    <name type="synonym">Sepia pharaonis</name>
    <dbReference type="NCBI Taxonomy" id="158019"/>
    <lineage>
        <taxon>Eukaryota</taxon>
        <taxon>Metazoa</taxon>
        <taxon>Spiralia</taxon>
        <taxon>Lophotrochozoa</taxon>
        <taxon>Mollusca</taxon>
        <taxon>Cephalopoda</taxon>
        <taxon>Coleoidea</taxon>
        <taxon>Decapodiformes</taxon>
        <taxon>Sepiida</taxon>
        <taxon>Sepiina</taxon>
        <taxon>Sepiidae</taxon>
        <taxon>Acanthosepion</taxon>
    </lineage>
</organism>
<keyword evidence="8" id="KW-1185">Reference proteome</keyword>
<dbReference type="SUPFAM" id="SSF55481">
    <property type="entry name" value="N-terminal domain of eukaryotic peptide chain release factor subunit 1, ERF1"/>
    <property type="match status" value="1"/>
</dbReference>
<evidence type="ECO:0000256" key="2">
    <source>
        <dbReference type="ARBA" id="ARBA00005326"/>
    </source>
</evidence>
<evidence type="ECO:0000256" key="1">
    <source>
        <dbReference type="ARBA" id="ARBA00004496"/>
    </source>
</evidence>
<dbReference type="Gene3D" id="3.30.420.60">
    <property type="entry name" value="eRF1 domain 2"/>
    <property type="match status" value="1"/>
</dbReference>
<comment type="similarity">
    <text evidence="2">Belongs to the eukaryotic release factor 1 family.</text>
</comment>